<dbReference type="GeneID" id="25394022"/>
<dbReference type="InterPro" id="IPR011050">
    <property type="entry name" value="Pectin_lyase_fold/virulence"/>
</dbReference>
<gene>
    <name evidence="6" type="ordered locus">mru_0039</name>
</gene>
<dbReference type="Gene3D" id="2.40.50.100">
    <property type="match status" value="1"/>
</dbReference>
<feature type="region of interest" description="Disordered" evidence="4">
    <location>
        <begin position="277"/>
        <end position="328"/>
    </location>
</feature>
<dbReference type="SUPFAM" id="SSF51230">
    <property type="entry name" value="Single hybrid motif"/>
    <property type="match status" value="1"/>
</dbReference>
<dbReference type="PATRIC" id="fig|634498.28.peg.40"/>
<evidence type="ECO:0000256" key="2">
    <source>
        <dbReference type="ARBA" id="ARBA00022801"/>
    </source>
</evidence>
<dbReference type="PROSITE" id="PS00188">
    <property type="entry name" value="BIOTIN"/>
    <property type="match status" value="1"/>
</dbReference>
<dbReference type="CDD" id="cd06850">
    <property type="entry name" value="biotinyl_domain"/>
    <property type="match status" value="1"/>
</dbReference>
<dbReference type="OrthoDB" id="31083at2157"/>
<dbReference type="eggNOG" id="arCOG02095">
    <property type="taxonomic scope" value="Archaea"/>
</dbReference>
<keyword evidence="2" id="KW-0378">Hydrolase</keyword>
<dbReference type="SUPFAM" id="SSF52788">
    <property type="entry name" value="Phosphotyrosine protein phosphatases I"/>
    <property type="match status" value="1"/>
</dbReference>
<evidence type="ECO:0000256" key="4">
    <source>
        <dbReference type="SAM" id="MobiDB-lite"/>
    </source>
</evidence>
<comment type="similarity">
    <text evidence="1">Belongs to the low molecular weight phosphotyrosine protein phosphatase family.</text>
</comment>
<dbReference type="GO" id="GO:0004725">
    <property type="term" value="F:protein tyrosine phosphatase activity"/>
    <property type="evidence" value="ECO:0007669"/>
    <property type="project" value="InterPro"/>
</dbReference>
<dbReference type="InterPro" id="IPR001882">
    <property type="entry name" value="Biotin_BS"/>
</dbReference>
<protein>
    <submittedName>
        <fullName evidence="6">Biotin-binding and phosphotyrosine protein phosphatase domain-containing protein</fullName>
    </submittedName>
</protein>
<proteinExistence type="inferred from homology"/>
<evidence type="ECO:0000313" key="7">
    <source>
        <dbReference type="Proteomes" id="UP000008680"/>
    </source>
</evidence>
<dbReference type="InterPro" id="IPR023485">
    <property type="entry name" value="Ptyr_pPase"/>
</dbReference>
<dbReference type="InterPro" id="IPR011053">
    <property type="entry name" value="Single_hybrid_motif"/>
</dbReference>
<name>D3E4J5_METRM</name>
<dbReference type="Proteomes" id="UP000008680">
    <property type="component" value="Chromosome"/>
</dbReference>
<dbReference type="KEGG" id="mru:mru_0039"/>
<dbReference type="PRINTS" id="PR00719">
    <property type="entry name" value="LMWPTPASE"/>
</dbReference>
<keyword evidence="3" id="KW-0092">Biotin</keyword>
<dbReference type="Pfam" id="PF00364">
    <property type="entry name" value="Biotin_lipoyl"/>
    <property type="match status" value="1"/>
</dbReference>
<dbReference type="Pfam" id="PF01451">
    <property type="entry name" value="LMWPc"/>
    <property type="match status" value="1"/>
</dbReference>
<dbReference type="InterPro" id="IPR036196">
    <property type="entry name" value="Ptyr_pPase_sf"/>
</dbReference>
<evidence type="ECO:0000259" key="5">
    <source>
        <dbReference type="PROSITE" id="PS50968"/>
    </source>
</evidence>
<dbReference type="SMART" id="SM00226">
    <property type="entry name" value="LMWPc"/>
    <property type="match status" value="1"/>
</dbReference>
<keyword evidence="7" id="KW-1185">Reference proteome</keyword>
<dbReference type="PANTHER" id="PTHR45266:SF3">
    <property type="entry name" value="OXALOACETATE DECARBOXYLASE ALPHA CHAIN"/>
    <property type="match status" value="1"/>
</dbReference>
<organism evidence="6 7">
    <name type="scientific">Methanobrevibacter ruminantium (strain ATCC 35063 / DSM 1093 / JCM 13430 / OCM 146 / M1)</name>
    <name type="common">Methanobacterium ruminantium</name>
    <dbReference type="NCBI Taxonomy" id="634498"/>
    <lineage>
        <taxon>Archaea</taxon>
        <taxon>Methanobacteriati</taxon>
        <taxon>Methanobacteriota</taxon>
        <taxon>Methanomada group</taxon>
        <taxon>Methanobacteria</taxon>
        <taxon>Methanobacteriales</taxon>
        <taxon>Methanobacteriaceae</taxon>
        <taxon>Methanobrevibacter</taxon>
    </lineage>
</organism>
<dbReference type="EMBL" id="CP001719">
    <property type="protein sequence ID" value="ADC45891.1"/>
    <property type="molecule type" value="Genomic_DNA"/>
</dbReference>
<evidence type="ECO:0000313" key="6">
    <source>
        <dbReference type="EMBL" id="ADC45891.1"/>
    </source>
</evidence>
<dbReference type="PANTHER" id="PTHR45266">
    <property type="entry name" value="OXALOACETATE DECARBOXYLASE ALPHA CHAIN"/>
    <property type="match status" value="1"/>
</dbReference>
<dbReference type="Gene3D" id="3.40.50.2300">
    <property type="match status" value="1"/>
</dbReference>
<evidence type="ECO:0000256" key="3">
    <source>
        <dbReference type="ARBA" id="ARBA00023267"/>
    </source>
</evidence>
<dbReference type="HOGENOM" id="CLU_609193_0_0_2"/>
<dbReference type="RefSeq" id="WP_012954847.1">
    <property type="nucleotide sequence ID" value="NC_013790.1"/>
</dbReference>
<dbReference type="InterPro" id="IPR000089">
    <property type="entry name" value="Biotin_lipoyl"/>
</dbReference>
<dbReference type="PROSITE" id="PS50968">
    <property type="entry name" value="BIOTINYL_LIPOYL"/>
    <property type="match status" value="1"/>
</dbReference>
<sequence length="449" mass="50115">MGMVLKINVKIGDSVKKGDVVCILEAMKMESEIFADKSGVVENILVNPGDIVNQNDLIMIIGDSIDRDENKSNKENKPKPNKEDPKDRKNEFSKSKNDKKINSPNEMLDKLKNNIKVDKILFVDGANISISPIAEAIFNKKVKGIKAYSAGLSAISGNKAVPNAIKVCENHDIDLSSHCTANIEDYDLDDSTLILSSTTYIRNILKYYYHVYKVVTINEFAGFSNLDIQDPFWSDLDAFETCFSKINDAIDEIFGLNSLEKDNMAFNCEIEENKNIQSNKEENKNTTITSNKEENKNTTITSNKEENKNTTITANKEEKNTQSNKEYLNEKSSKINSFKYLDDLIHSNKKNITLDSDIIHMEGDSPIILDVDDTLIDGRGHAIDAKGKCGIFNITGKNITIKNIVLKNGFVESDGVICNKGKVTLENISVQNNRGSKYEGNAIVNKKIS</sequence>
<evidence type="ECO:0000256" key="1">
    <source>
        <dbReference type="ARBA" id="ARBA00011063"/>
    </source>
</evidence>
<dbReference type="AlphaFoldDB" id="D3E4J5"/>
<dbReference type="InterPro" id="IPR050709">
    <property type="entry name" value="Biotin_Carboxyl_Carrier/Decarb"/>
</dbReference>
<accession>D3E4J5</accession>
<feature type="region of interest" description="Disordered" evidence="4">
    <location>
        <begin position="68"/>
        <end position="105"/>
    </location>
</feature>
<dbReference type="STRING" id="634498.mru_0039"/>
<dbReference type="InterPro" id="IPR017867">
    <property type="entry name" value="Tyr_phospatase_low_mol_wt"/>
</dbReference>
<feature type="domain" description="Lipoyl-binding" evidence="5">
    <location>
        <begin position="1"/>
        <end position="62"/>
    </location>
</feature>
<reference evidence="6 7" key="1">
    <citation type="journal article" date="2010" name="PLoS ONE">
        <title>The genome sequence of the rumen methanogen Methanobrevibacter ruminantium reveals new possibilities for controlling ruminant methane emissions.</title>
        <authorList>
            <person name="Leahy S.C."/>
            <person name="Kelly W.J."/>
            <person name="Altermann E."/>
            <person name="Ronimus R.S."/>
            <person name="Yeoman C.J."/>
            <person name="Pacheco D.M."/>
            <person name="Li D."/>
            <person name="Kong Z."/>
            <person name="McTavish S."/>
            <person name="Sang C."/>
            <person name="Lambie S.C."/>
            <person name="Janssen P.H."/>
            <person name="Dey D."/>
            <person name="Attwood G.T."/>
        </authorList>
    </citation>
    <scope>NUCLEOTIDE SEQUENCE [LARGE SCALE GENOMIC DNA]</scope>
    <source>
        <strain evidence="7">ATCC 35063 / DSM 1093 / JCM 13430 / OCM 146 / M1</strain>
    </source>
</reference>
<dbReference type="eggNOG" id="arCOG04425">
    <property type="taxonomic scope" value="Archaea"/>
</dbReference>
<dbReference type="SUPFAM" id="SSF51126">
    <property type="entry name" value="Pectin lyase-like"/>
    <property type="match status" value="1"/>
</dbReference>